<keyword evidence="2" id="KW-1185">Reference proteome</keyword>
<gene>
    <name evidence="1" type="ORF">Golob_027491</name>
</gene>
<evidence type="ECO:0000313" key="1">
    <source>
        <dbReference type="EMBL" id="MBA0577516.1"/>
    </source>
</evidence>
<comment type="caution">
    <text evidence="1">The sequence shown here is derived from an EMBL/GenBank/DDBJ whole genome shotgun (WGS) entry which is preliminary data.</text>
</comment>
<dbReference type="Proteomes" id="UP000593572">
    <property type="component" value="Unassembled WGS sequence"/>
</dbReference>
<dbReference type="AlphaFoldDB" id="A0A7J8NKU3"/>
<organism evidence="1 2">
    <name type="scientific">Gossypium lobatum</name>
    <dbReference type="NCBI Taxonomy" id="34289"/>
    <lineage>
        <taxon>Eukaryota</taxon>
        <taxon>Viridiplantae</taxon>
        <taxon>Streptophyta</taxon>
        <taxon>Embryophyta</taxon>
        <taxon>Tracheophyta</taxon>
        <taxon>Spermatophyta</taxon>
        <taxon>Magnoliopsida</taxon>
        <taxon>eudicotyledons</taxon>
        <taxon>Gunneridae</taxon>
        <taxon>Pentapetalae</taxon>
        <taxon>rosids</taxon>
        <taxon>malvids</taxon>
        <taxon>Malvales</taxon>
        <taxon>Malvaceae</taxon>
        <taxon>Malvoideae</taxon>
        <taxon>Gossypium</taxon>
    </lineage>
</organism>
<proteinExistence type="predicted"/>
<accession>A0A7J8NKU3</accession>
<reference evidence="1 2" key="1">
    <citation type="journal article" date="2019" name="Genome Biol. Evol.">
        <title>Insights into the evolution of the New World diploid cottons (Gossypium, subgenus Houzingenia) based on genome sequencing.</title>
        <authorList>
            <person name="Grover C.E."/>
            <person name="Arick M.A. 2nd"/>
            <person name="Thrash A."/>
            <person name="Conover J.L."/>
            <person name="Sanders W.S."/>
            <person name="Peterson D.G."/>
            <person name="Frelichowski J.E."/>
            <person name="Scheffler J.A."/>
            <person name="Scheffler B.E."/>
            <person name="Wendel J.F."/>
        </authorList>
    </citation>
    <scope>NUCLEOTIDE SEQUENCE [LARGE SCALE GENOMIC DNA]</scope>
    <source>
        <strain evidence="1">157</strain>
        <tissue evidence="1">Leaf</tissue>
    </source>
</reference>
<sequence>MVETERWIHTRSDGAIKINRGCVVARGVLRGHNGSWIIGFNRRLGKCFVFEVEL</sequence>
<name>A0A7J8NKU3_9ROSI</name>
<dbReference type="EMBL" id="JABEZX010355922">
    <property type="protein sequence ID" value="MBA0577516.1"/>
    <property type="molecule type" value="Genomic_DNA"/>
</dbReference>
<protein>
    <recommendedName>
        <fullName evidence="3">RNase H type-1 domain-containing protein</fullName>
    </recommendedName>
</protein>
<evidence type="ECO:0008006" key="3">
    <source>
        <dbReference type="Google" id="ProtNLM"/>
    </source>
</evidence>
<evidence type="ECO:0000313" key="2">
    <source>
        <dbReference type="Proteomes" id="UP000593572"/>
    </source>
</evidence>